<gene>
    <name evidence="5" type="ORF">HCT46_02170</name>
</gene>
<keyword evidence="3" id="KW-0949">S-adenosyl-L-methionine</keyword>
<evidence type="ECO:0000313" key="6">
    <source>
        <dbReference type="Proteomes" id="UP000752013"/>
    </source>
</evidence>
<dbReference type="InterPro" id="IPR050320">
    <property type="entry name" value="N5-glutamine_MTase"/>
</dbReference>
<keyword evidence="2" id="KW-0808">Transferase</keyword>
<evidence type="ECO:0000313" key="5">
    <source>
        <dbReference type="EMBL" id="NIZ46733.1"/>
    </source>
</evidence>
<dbReference type="GO" id="GO:0032259">
    <property type="term" value="P:methylation"/>
    <property type="evidence" value="ECO:0007669"/>
    <property type="project" value="UniProtKB-KW"/>
</dbReference>
<feature type="domain" description="Release factor glutamine methyltransferase N-terminal" evidence="4">
    <location>
        <begin position="13"/>
        <end position="81"/>
    </location>
</feature>
<name>A0A968GC69_9SPIO</name>
<dbReference type="AlphaFoldDB" id="A0A968GC69"/>
<dbReference type="InterPro" id="IPR029063">
    <property type="entry name" value="SAM-dependent_MTases_sf"/>
</dbReference>
<keyword evidence="1 5" id="KW-0489">Methyltransferase</keyword>
<evidence type="ECO:0000256" key="2">
    <source>
        <dbReference type="ARBA" id="ARBA00022679"/>
    </source>
</evidence>
<dbReference type="GO" id="GO:0008276">
    <property type="term" value="F:protein methyltransferase activity"/>
    <property type="evidence" value="ECO:0007669"/>
    <property type="project" value="InterPro"/>
</dbReference>
<dbReference type="InterPro" id="IPR040758">
    <property type="entry name" value="PrmC_N"/>
</dbReference>
<dbReference type="NCBIfam" id="TIGR00536">
    <property type="entry name" value="hemK_fam"/>
    <property type="match status" value="1"/>
</dbReference>
<dbReference type="InterPro" id="IPR004556">
    <property type="entry name" value="HemK-like"/>
</dbReference>
<organism evidence="5 6">
    <name type="scientific">Entomospira nematocerorum</name>
    <dbReference type="NCBI Taxonomy" id="2719987"/>
    <lineage>
        <taxon>Bacteria</taxon>
        <taxon>Pseudomonadati</taxon>
        <taxon>Spirochaetota</taxon>
        <taxon>Spirochaetia</taxon>
        <taxon>Spirochaetales</taxon>
        <taxon>Spirochaetaceae</taxon>
        <taxon>Entomospira</taxon>
    </lineage>
</organism>
<dbReference type="RefSeq" id="WP_167703185.1">
    <property type="nucleotide sequence ID" value="NZ_CP118168.1"/>
</dbReference>
<proteinExistence type="predicted"/>
<reference evidence="5" key="1">
    <citation type="submission" date="2020-03" db="EMBL/GenBank/DDBJ databases">
        <title>Spirochaetal bacteria isolated from arthropods constitute a novel genus Entomospira genus novum within the order Spirochaetales.</title>
        <authorList>
            <person name="Grana-Miraglia L."/>
            <person name="Sikutova S."/>
            <person name="Fingerle V."/>
            <person name="Sing A."/>
            <person name="Castillo-Ramirez S."/>
            <person name="Margos G."/>
            <person name="Rudolf I."/>
        </authorList>
    </citation>
    <scope>NUCLEOTIDE SEQUENCE</scope>
    <source>
        <strain evidence="5">BR208</strain>
    </source>
</reference>
<dbReference type="PANTHER" id="PTHR18895">
    <property type="entry name" value="HEMK METHYLTRANSFERASE"/>
    <property type="match status" value="1"/>
</dbReference>
<dbReference type="SUPFAM" id="SSF53335">
    <property type="entry name" value="S-adenosyl-L-methionine-dependent methyltransferases"/>
    <property type="match status" value="1"/>
</dbReference>
<keyword evidence="6" id="KW-1185">Reference proteome</keyword>
<evidence type="ECO:0000256" key="1">
    <source>
        <dbReference type="ARBA" id="ARBA00022603"/>
    </source>
</evidence>
<evidence type="ECO:0000259" key="4">
    <source>
        <dbReference type="Pfam" id="PF17827"/>
    </source>
</evidence>
<protein>
    <submittedName>
        <fullName evidence="5">Peptide chain release factor N(5)-glutamine methyltransferase</fullName>
    </submittedName>
</protein>
<comment type="caution">
    <text evidence="5">The sequence shown here is derived from an EMBL/GenBank/DDBJ whole genome shotgun (WGS) entry which is preliminary data.</text>
</comment>
<sequence>MQDVSGLDIRAILVMAAEELEAISDTAMLDAQLLLAKSLGCTRTVLLARDYKDPIDRKVMTVFKGLIKLRTSGYPIAYILGYKEFYGRLFFVDERVLIPRADTEILIETVLNYLQKHTAQIIREIGFGSGAISLTLACELAGKTIIASDVSADAYEVFQKNKEYLSSQMKSDVHAFVGYLWEDQQDADILVANLPYLTTDECIERQEQRWQEPMLALNGEVHSGDRGLGLIYELIKSAKGRIQAIFLEASSEQMHYLAQALYQAEFRYIKIEQDLAGQDRVIWAINSGYI</sequence>
<dbReference type="Proteomes" id="UP000752013">
    <property type="component" value="Unassembled WGS sequence"/>
</dbReference>
<dbReference type="PANTHER" id="PTHR18895:SF74">
    <property type="entry name" value="MTRF1L RELEASE FACTOR GLUTAMINE METHYLTRANSFERASE"/>
    <property type="match status" value="1"/>
</dbReference>
<dbReference type="Gene3D" id="1.10.8.10">
    <property type="entry name" value="DNA helicase RuvA subunit, C-terminal domain"/>
    <property type="match status" value="1"/>
</dbReference>
<dbReference type="Pfam" id="PF17827">
    <property type="entry name" value="PrmC_N"/>
    <property type="match status" value="1"/>
</dbReference>
<dbReference type="Gene3D" id="3.40.50.150">
    <property type="entry name" value="Vaccinia Virus protein VP39"/>
    <property type="match status" value="1"/>
</dbReference>
<dbReference type="EMBL" id="JAATLK010000001">
    <property type="protein sequence ID" value="NIZ46733.1"/>
    <property type="molecule type" value="Genomic_DNA"/>
</dbReference>
<accession>A0A968GC69</accession>
<evidence type="ECO:0000256" key="3">
    <source>
        <dbReference type="ARBA" id="ARBA00022691"/>
    </source>
</evidence>